<evidence type="ECO:0000313" key="4">
    <source>
        <dbReference type="Proteomes" id="UP000026962"/>
    </source>
</evidence>
<accession>A0A0E0KD07</accession>
<organism evidence="3">
    <name type="scientific">Oryza punctata</name>
    <name type="common">Red rice</name>
    <dbReference type="NCBI Taxonomy" id="4537"/>
    <lineage>
        <taxon>Eukaryota</taxon>
        <taxon>Viridiplantae</taxon>
        <taxon>Streptophyta</taxon>
        <taxon>Embryophyta</taxon>
        <taxon>Tracheophyta</taxon>
        <taxon>Spermatophyta</taxon>
        <taxon>Magnoliopsida</taxon>
        <taxon>Liliopsida</taxon>
        <taxon>Poales</taxon>
        <taxon>Poaceae</taxon>
        <taxon>BOP clade</taxon>
        <taxon>Oryzoideae</taxon>
        <taxon>Oryzeae</taxon>
        <taxon>Oryzinae</taxon>
        <taxon>Oryza</taxon>
    </lineage>
</organism>
<evidence type="ECO:0000313" key="3">
    <source>
        <dbReference type="EnsemblPlants" id="OPUNC03G14860.1"/>
    </source>
</evidence>
<reference evidence="3" key="1">
    <citation type="submission" date="2015-04" db="UniProtKB">
        <authorList>
            <consortium name="EnsemblPlants"/>
        </authorList>
    </citation>
    <scope>IDENTIFICATION</scope>
</reference>
<protein>
    <submittedName>
        <fullName evidence="3">Uncharacterized protein</fullName>
    </submittedName>
</protein>
<dbReference type="AlphaFoldDB" id="A0A0E0KD07"/>
<evidence type="ECO:0000256" key="1">
    <source>
        <dbReference type="SAM" id="Coils"/>
    </source>
</evidence>
<feature type="region of interest" description="Disordered" evidence="2">
    <location>
        <begin position="1"/>
        <end position="24"/>
    </location>
</feature>
<dbReference type="Gramene" id="OPUNC03G14860.1">
    <property type="protein sequence ID" value="OPUNC03G14860.1"/>
    <property type="gene ID" value="OPUNC03G14860"/>
</dbReference>
<sequence>MKSPGEGAVGQSHQLRRDGERERGKLEAAEWKKLVAQAEATGGQARIAELESLLQEARDDVQDLQGKQEEKETLSDELVNKDTALRNLQAEVELHAKNTQYEHFQREFDTAKGLREELVKSLEPTLKLFFASRCDGKDPVQLAAELVPDGPTIVLGVCC</sequence>
<keyword evidence="4" id="KW-1185">Reference proteome</keyword>
<evidence type="ECO:0000256" key="2">
    <source>
        <dbReference type="SAM" id="MobiDB-lite"/>
    </source>
</evidence>
<keyword evidence="1" id="KW-0175">Coiled coil</keyword>
<feature type="coiled-coil region" evidence="1">
    <location>
        <begin position="40"/>
        <end position="91"/>
    </location>
</feature>
<dbReference type="HOGENOM" id="CLU_1663578_0_0_1"/>
<reference evidence="3" key="2">
    <citation type="submission" date="2018-05" db="EMBL/GenBank/DDBJ databases">
        <title>OpunRS2 (Oryza punctata Reference Sequence Version 2).</title>
        <authorList>
            <person name="Zhang J."/>
            <person name="Kudrna D."/>
            <person name="Lee S."/>
            <person name="Talag J."/>
            <person name="Welchert J."/>
            <person name="Wing R.A."/>
        </authorList>
    </citation>
    <scope>NUCLEOTIDE SEQUENCE [LARGE SCALE GENOMIC DNA]</scope>
</reference>
<dbReference type="Gramene" id="OPUNC03G14820.1">
    <property type="protein sequence ID" value="OPUNC03G14820.1"/>
    <property type="gene ID" value="OPUNC03G14820"/>
</dbReference>
<dbReference type="EnsemblPlants" id="OPUNC03G14860.1">
    <property type="protein sequence ID" value="OPUNC03G14860.1"/>
    <property type="gene ID" value="OPUNC03G14860"/>
</dbReference>
<dbReference type="Proteomes" id="UP000026962">
    <property type="component" value="Chromosome 3"/>
</dbReference>
<proteinExistence type="predicted"/>
<feature type="compositionally biased region" description="Basic and acidic residues" evidence="2">
    <location>
        <begin position="15"/>
        <end position="24"/>
    </location>
</feature>
<name>A0A0E0KD07_ORYPU</name>
<dbReference type="EnsemblPlants" id="OPUNC03G14820.1">
    <property type="protein sequence ID" value="OPUNC03G14820.1"/>
    <property type="gene ID" value="OPUNC03G14820"/>
</dbReference>